<dbReference type="EMBL" id="FNDZ01000001">
    <property type="protein sequence ID" value="SDH91130.1"/>
    <property type="molecule type" value="Genomic_DNA"/>
</dbReference>
<comment type="similarity">
    <text evidence="1">Belongs to the sbp family.</text>
</comment>
<sequence length="114" mass="12758">MIVILGLLLGIFLGLSLNIKIPDVYSIYVAVAILACFDSVIGAWKAYLAHNFNQMIFLSGFFGNGIIAVVLTYFGDQLSIPMYLAAVIVFGSRIFNNFAVIRRMLLERYFHEEA</sequence>
<keyword evidence="1 2" id="KW-0472">Membrane</keyword>
<evidence type="ECO:0000313" key="3">
    <source>
        <dbReference type="EMBL" id="SDH91130.1"/>
    </source>
</evidence>
<feature type="transmembrane region" description="Helical" evidence="2">
    <location>
        <begin position="28"/>
        <end position="48"/>
    </location>
</feature>
<reference evidence="3 4" key="1">
    <citation type="submission" date="2016-10" db="EMBL/GenBank/DDBJ databases">
        <authorList>
            <person name="de Groot N.N."/>
        </authorList>
    </citation>
    <scope>NUCLEOTIDE SEQUENCE [LARGE SCALE GENOMIC DNA]</scope>
    <source>
        <strain evidence="3 4">CGMCC 1.5058</strain>
    </source>
</reference>
<gene>
    <name evidence="3" type="ORF">SAMN05421804_101187</name>
</gene>
<evidence type="ECO:0000256" key="1">
    <source>
        <dbReference type="PIRNR" id="PIRNR018579"/>
    </source>
</evidence>
<dbReference type="InterPro" id="IPR009709">
    <property type="entry name" value="DUF1290"/>
</dbReference>
<protein>
    <submittedName>
        <fullName evidence="3">Small basic protein</fullName>
    </submittedName>
</protein>
<proteinExistence type="inferred from homology"/>
<organism evidence="3 4">
    <name type="scientific">Proteiniclasticum ruminis</name>
    <dbReference type="NCBI Taxonomy" id="398199"/>
    <lineage>
        <taxon>Bacteria</taxon>
        <taxon>Bacillati</taxon>
        <taxon>Bacillota</taxon>
        <taxon>Clostridia</taxon>
        <taxon>Eubacteriales</taxon>
        <taxon>Clostridiaceae</taxon>
        <taxon>Proteiniclasticum</taxon>
    </lineage>
</organism>
<feature type="transmembrane region" description="Helical" evidence="2">
    <location>
        <begin position="80"/>
        <end position="101"/>
    </location>
</feature>
<dbReference type="AlphaFoldDB" id="A0A1G8G9Z4"/>
<evidence type="ECO:0000313" key="4">
    <source>
        <dbReference type="Proteomes" id="UP000183255"/>
    </source>
</evidence>
<accession>A0A1G8G9Z4</accession>
<evidence type="ECO:0000256" key="2">
    <source>
        <dbReference type="SAM" id="Phobius"/>
    </source>
</evidence>
<dbReference type="GO" id="GO:0005886">
    <property type="term" value="C:plasma membrane"/>
    <property type="evidence" value="ECO:0007669"/>
    <property type="project" value="UniProtKB-SubCell"/>
</dbReference>
<dbReference type="RefSeq" id="WP_031572900.1">
    <property type="nucleotide sequence ID" value="NZ_DAMANS010000021.1"/>
</dbReference>
<name>A0A1G8G9Z4_9CLOT</name>
<comment type="subcellular location">
    <subcellularLocation>
        <location evidence="1">Cell membrane</location>
        <topology evidence="1">Multi-pass membrane protein</topology>
    </subcellularLocation>
</comment>
<keyword evidence="1" id="KW-1003">Cell membrane</keyword>
<dbReference type="Pfam" id="PF06947">
    <property type="entry name" value="DUF1290"/>
    <property type="match status" value="1"/>
</dbReference>
<dbReference type="PIRSF" id="PIRSF018579">
    <property type="entry name" value="Sbp"/>
    <property type="match status" value="1"/>
</dbReference>
<feature type="transmembrane region" description="Helical" evidence="2">
    <location>
        <begin position="55"/>
        <end position="74"/>
    </location>
</feature>
<keyword evidence="2" id="KW-1133">Transmembrane helix</keyword>
<keyword evidence="1 2" id="KW-0812">Transmembrane</keyword>
<dbReference type="Proteomes" id="UP000183255">
    <property type="component" value="Unassembled WGS sequence"/>
</dbReference>